<evidence type="ECO:0000313" key="5">
    <source>
        <dbReference type="Proteomes" id="UP000242519"/>
    </source>
</evidence>
<feature type="region of interest" description="Disordered" evidence="1">
    <location>
        <begin position="149"/>
        <end position="256"/>
    </location>
</feature>
<dbReference type="Proteomes" id="UP000242519">
    <property type="component" value="Unassembled WGS sequence"/>
</dbReference>
<evidence type="ECO:0000256" key="1">
    <source>
        <dbReference type="SAM" id="MobiDB-lite"/>
    </source>
</evidence>
<proteinExistence type="predicted"/>
<feature type="region of interest" description="Disordered" evidence="1">
    <location>
        <begin position="40"/>
        <end position="82"/>
    </location>
</feature>
<keyword evidence="2" id="KW-1133">Transmembrane helix</keyword>
<keyword evidence="2" id="KW-0472">Membrane</keyword>
<accession>A0A218Z6R1</accession>
<reference evidence="4 5" key="1">
    <citation type="submission" date="2017-04" db="EMBL/GenBank/DDBJ databases">
        <title>Draft genome sequence of Marssonina coronaria NL1: causal agent of apple blotch.</title>
        <authorList>
            <person name="Cheng Q."/>
        </authorList>
    </citation>
    <scope>NUCLEOTIDE SEQUENCE [LARGE SCALE GENOMIC DNA]</scope>
    <source>
        <strain evidence="4 5">NL1</strain>
    </source>
</reference>
<dbReference type="AlphaFoldDB" id="A0A218Z6R1"/>
<dbReference type="InParanoid" id="A0A218Z6R1"/>
<feature type="transmembrane region" description="Helical" evidence="2">
    <location>
        <begin position="93"/>
        <end position="113"/>
    </location>
</feature>
<evidence type="ECO:0000313" key="4">
    <source>
        <dbReference type="EMBL" id="OWP03688.1"/>
    </source>
</evidence>
<gene>
    <name evidence="4" type="ORF">B2J93_2200</name>
</gene>
<feature type="compositionally biased region" description="Low complexity" evidence="1">
    <location>
        <begin position="51"/>
        <end position="70"/>
    </location>
</feature>
<name>A0A218Z6R1_9HELO</name>
<keyword evidence="2" id="KW-0812">Transmembrane</keyword>
<sequence>MASSPRAAMCQYSRALVLSSALLLLSTILPNASLAQLTDPALSIPPPDSEPTTLQTSPSPVVSSSPSQTRSPPPVISNPSAADGNRQNNIFNYYFIIVAVVVLLFLLGAMYIAKQWKKRAATMRSGSQAALARDVEGLRARLGVAMAAGRTRHERTEGLDEEGEAPPPYHAGSKPPSLRSADGVGVREVGSRAGEAPEQVALRNIAMQRPDPPGYHEATARVGTGGNEGSSEEDLDMARPAPVATATPQRNLSKRT</sequence>
<organism evidence="4 5">
    <name type="scientific">Diplocarpon coronariae</name>
    <dbReference type="NCBI Taxonomy" id="2795749"/>
    <lineage>
        <taxon>Eukaryota</taxon>
        <taxon>Fungi</taxon>
        <taxon>Dikarya</taxon>
        <taxon>Ascomycota</taxon>
        <taxon>Pezizomycotina</taxon>
        <taxon>Leotiomycetes</taxon>
        <taxon>Helotiales</taxon>
        <taxon>Drepanopezizaceae</taxon>
        <taxon>Diplocarpon</taxon>
    </lineage>
</organism>
<feature type="compositionally biased region" description="Polar residues" evidence="1">
    <location>
        <begin position="246"/>
        <end position="256"/>
    </location>
</feature>
<comment type="caution">
    <text evidence="4">The sequence shown here is derived from an EMBL/GenBank/DDBJ whole genome shotgun (WGS) entry which is preliminary data.</text>
</comment>
<feature type="chain" id="PRO_5012442840" evidence="3">
    <location>
        <begin position="36"/>
        <end position="256"/>
    </location>
</feature>
<keyword evidence="3" id="KW-0732">Signal</keyword>
<feature type="signal peptide" evidence="3">
    <location>
        <begin position="1"/>
        <end position="35"/>
    </location>
</feature>
<protein>
    <submittedName>
        <fullName evidence="4">Uncharacterized protein</fullName>
    </submittedName>
</protein>
<dbReference type="EMBL" id="MZNU01000174">
    <property type="protein sequence ID" value="OWP03688.1"/>
    <property type="molecule type" value="Genomic_DNA"/>
</dbReference>
<evidence type="ECO:0000256" key="2">
    <source>
        <dbReference type="SAM" id="Phobius"/>
    </source>
</evidence>
<evidence type="ECO:0000256" key="3">
    <source>
        <dbReference type="SAM" id="SignalP"/>
    </source>
</evidence>
<dbReference type="OrthoDB" id="4775599at2759"/>
<keyword evidence="5" id="KW-1185">Reference proteome</keyword>